<keyword evidence="2" id="KW-0540">Nuclease</keyword>
<dbReference type="GO" id="GO:0004519">
    <property type="term" value="F:endonuclease activity"/>
    <property type="evidence" value="ECO:0007669"/>
    <property type="project" value="UniProtKB-KW"/>
</dbReference>
<protein>
    <submittedName>
        <fullName evidence="2">Endonuclease/Exonuclease/phosphatase family protein</fullName>
    </submittedName>
</protein>
<dbReference type="Proteomes" id="UP000317648">
    <property type="component" value="Chromosome"/>
</dbReference>
<organism evidence="2 3">
    <name type="scientific">Lignipirellula cremea</name>
    <dbReference type="NCBI Taxonomy" id="2528010"/>
    <lineage>
        <taxon>Bacteria</taxon>
        <taxon>Pseudomonadati</taxon>
        <taxon>Planctomycetota</taxon>
        <taxon>Planctomycetia</taxon>
        <taxon>Pirellulales</taxon>
        <taxon>Pirellulaceae</taxon>
        <taxon>Lignipirellula</taxon>
    </lineage>
</organism>
<evidence type="ECO:0000259" key="1">
    <source>
        <dbReference type="Pfam" id="PF03372"/>
    </source>
</evidence>
<keyword evidence="2" id="KW-0269">Exonuclease</keyword>
<dbReference type="SUPFAM" id="SSF56219">
    <property type="entry name" value="DNase I-like"/>
    <property type="match status" value="1"/>
</dbReference>
<keyword evidence="2" id="KW-0378">Hydrolase</keyword>
<gene>
    <name evidence="2" type="ORF">Pla8534_48110</name>
</gene>
<dbReference type="PANTHER" id="PTHR42834">
    <property type="entry name" value="ENDONUCLEASE/EXONUCLEASE/PHOSPHATASE FAMILY PROTEIN (AFU_ORTHOLOGUE AFUA_3G09210)"/>
    <property type="match status" value="1"/>
</dbReference>
<dbReference type="PANTHER" id="PTHR42834:SF1">
    <property type="entry name" value="ENDONUCLEASE_EXONUCLEASE_PHOSPHATASE FAMILY PROTEIN (AFU_ORTHOLOGUE AFUA_3G09210)"/>
    <property type="match status" value="1"/>
</dbReference>
<sequence>MAASKRLSFATCNLFNTNEPGLAMYRDTTGWTPEQYEKKIDWLGRALAMVDADVWGFQELWHHKSLANLFKKAKLTSKYKLLAPPSHQGGKIICAGAVRKEMLVGEPEWIVNFPDQFVLFGSGDDPQTPEISVSLKSFSRPVLHFKIRPLDDSPEISVFVAHLKSKMPARVDTEQWFKSDKPFYGRHREGLGAALSTIRRTAEAAALRMLLTEAMKGNDNPVVVLGDLNDDKRSNTLNIISGQPNYLMGFSTGGSDVDLYSAGTLQEYRSERDVYYTHVHQNSRESLDHILVSQEFYDNSRKRLWAFEGTEIMNDHLNRDDHKETGSTDHGIVKATFKFSPAKG</sequence>
<accession>A0A518DYS0</accession>
<proteinExistence type="predicted"/>
<keyword evidence="2" id="KW-0255">Endonuclease</keyword>
<dbReference type="RefSeq" id="WP_145055746.1">
    <property type="nucleotide sequence ID" value="NZ_CP036433.1"/>
</dbReference>
<dbReference type="InterPro" id="IPR036691">
    <property type="entry name" value="Endo/exonu/phosph_ase_sf"/>
</dbReference>
<dbReference type="EMBL" id="CP036433">
    <property type="protein sequence ID" value="QDU96986.1"/>
    <property type="molecule type" value="Genomic_DNA"/>
</dbReference>
<dbReference type="Pfam" id="PF03372">
    <property type="entry name" value="Exo_endo_phos"/>
    <property type="match status" value="1"/>
</dbReference>
<keyword evidence="3" id="KW-1185">Reference proteome</keyword>
<evidence type="ECO:0000313" key="2">
    <source>
        <dbReference type="EMBL" id="QDU96986.1"/>
    </source>
</evidence>
<dbReference type="Gene3D" id="3.60.10.10">
    <property type="entry name" value="Endonuclease/exonuclease/phosphatase"/>
    <property type="match status" value="1"/>
</dbReference>
<reference evidence="2 3" key="1">
    <citation type="submission" date="2019-02" db="EMBL/GenBank/DDBJ databases">
        <title>Deep-cultivation of Planctomycetes and their phenomic and genomic characterization uncovers novel biology.</title>
        <authorList>
            <person name="Wiegand S."/>
            <person name="Jogler M."/>
            <person name="Boedeker C."/>
            <person name="Pinto D."/>
            <person name="Vollmers J."/>
            <person name="Rivas-Marin E."/>
            <person name="Kohn T."/>
            <person name="Peeters S.H."/>
            <person name="Heuer A."/>
            <person name="Rast P."/>
            <person name="Oberbeckmann S."/>
            <person name="Bunk B."/>
            <person name="Jeske O."/>
            <person name="Meyerdierks A."/>
            <person name="Storesund J.E."/>
            <person name="Kallscheuer N."/>
            <person name="Luecker S."/>
            <person name="Lage O.M."/>
            <person name="Pohl T."/>
            <person name="Merkel B.J."/>
            <person name="Hornburger P."/>
            <person name="Mueller R.-W."/>
            <person name="Bruemmer F."/>
            <person name="Labrenz M."/>
            <person name="Spormann A.M."/>
            <person name="Op den Camp H."/>
            <person name="Overmann J."/>
            <person name="Amann R."/>
            <person name="Jetten M.S.M."/>
            <person name="Mascher T."/>
            <person name="Medema M.H."/>
            <person name="Devos D.P."/>
            <person name="Kaster A.-K."/>
            <person name="Ovreas L."/>
            <person name="Rohde M."/>
            <person name="Galperin M.Y."/>
            <person name="Jogler C."/>
        </authorList>
    </citation>
    <scope>NUCLEOTIDE SEQUENCE [LARGE SCALE GENOMIC DNA]</scope>
    <source>
        <strain evidence="2 3">Pla85_3_4</strain>
    </source>
</reference>
<feature type="domain" description="Endonuclease/exonuclease/phosphatase" evidence="1">
    <location>
        <begin position="46"/>
        <end position="309"/>
    </location>
</feature>
<dbReference type="KEGG" id="lcre:Pla8534_48110"/>
<dbReference type="GO" id="GO:0004527">
    <property type="term" value="F:exonuclease activity"/>
    <property type="evidence" value="ECO:0007669"/>
    <property type="project" value="UniProtKB-KW"/>
</dbReference>
<evidence type="ECO:0000313" key="3">
    <source>
        <dbReference type="Proteomes" id="UP000317648"/>
    </source>
</evidence>
<dbReference type="AlphaFoldDB" id="A0A518DYS0"/>
<dbReference type="InterPro" id="IPR005135">
    <property type="entry name" value="Endo/exonuclease/phosphatase"/>
</dbReference>
<dbReference type="OrthoDB" id="525956at2"/>
<name>A0A518DYS0_9BACT</name>